<reference evidence="3 4" key="1">
    <citation type="journal article" date="2016" name="Nat. Commun.">
        <title>Thousands of microbial genomes shed light on interconnected biogeochemical processes in an aquifer system.</title>
        <authorList>
            <person name="Anantharaman K."/>
            <person name="Brown C.T."/>
            <person name="Hug L.A."/>
            <person name="Sharon I."/>
            <person name="Castelle C.J."/>
            <person name="Probst A.J."/>
            <person name="Thomas B.C."/>
            <person name="Singh A."/>
            <person name="Wilkins M.J."/>
            <person name="Karaoz U."/>
            <person name="Brodie E.L."/>
            <person name="Williams K.H."/>
            <person name="Hubbard S.S."/>
            <person name="Banfield J.F."/>
        </authorList>
    </citation>
    <scope>NUCLEOTIDE SEQUENCE [LARGE SCALE GENOMIC DNA]</scope>
</reference>
<accession>A0A1F6DJ95</accession>
<sequence length="340" mass="37134">MPASIRKALTFRASSIGDCLMGKYLLENVHTRYPQARLGIVMAGRAGMIRDLFAAYPWLEVIEANRRNPRSVLSLWRNFYGSDLVVTQYAGKKGGRFGLASKLIARALAKKGGLIGFSDTSRWNSILYDRLIPVRSDIAVAEHERAALRAAGFPIVLPFPALECVQNAAVLTAFRLEAGKYIVAHFFSGAAGRGMSPEKSRELLIALRRTLPEDISIVVSGARADRESALAIANDVEAKVIAGEATLQDMMNLIQHSRAVVSVDTGMAHIAAQLGRPLVVMSTCLGRNWWFPEQYGASAPVSVFSRNDLCTSGHVYKDYPVCINEIDVKEVALRVAAVTQ</sequence>
<protein>
    <submittedName>
        <fullName evidence="3">Uncharacterized protein</fullName>
    </submittedName>
</protein>
<dbReference type="SUPFAM" id="SSF53756">
    <property type="entry name" value="UDP-Glycosyltransferase/glycogen phosphorylase"/>
    <property type="match status" value="1"/>
</dbReference>
<gene>
    <name evidence="3" type="ORF">A3C19_01685</name>
</gene>
<dbReference type="GO" id="GO:0005829">
    <property type="term" value="C:cytosol"/>
    <property type="evidence" value="ECO:0007669"/>
    <property type="project" value="TreeGrafter"/>
</dbReference>
<dbReference type="InterPro" id="IPR051199">
    <property type="entry name" value="LPS_LOS_Heptosyltrfase"/>
</dbReference>
<dbReference type="Gene3D" id="3.40.50.2000">
    <property type="entry name" value="Glycogen Phosphorylase B"/>
    <property type="match status" value="2"/>
</dbReference>
<dbReference type="GO" id="GO:0008713">
    <property type="term" value="F:ADP-heptose-lipopolysaccharide heptosyltransferase activity"/>
    <property type="evidence" value="ECO:0007669"/>
    <property type="project" value="TreeGrafter"/>
</dbReference>
<evidence type="ECO:0000313" key="4">
    <source>
        <dbReference type="Proteomes" id="UP000178532"/>
    </source>
</evidence>
<dbReference type="GO" id="GO:0009244">
    <property type="term" value="P:lipopolysaccharide core region biosynthetic process"/>
    <property type="evidence" value="ECO:0007669"/>
    <property type="project" value="TreeGrafter"/>
</dbReference>
<keyword evidence="2" id="KW-0808">Transferase</keyword>
<name>A0A1F6DJ95_9BACT</name>
<dbReference type="AlphaFoldDB" id="A0A1F6DJ95"/>
<evidence type="ECO:0000256" key="1">
    <source>
        <dbReference type="ARBA" id="ARBA00022676"/>
    </source>
</evidence>
<dbReference type="PANTHER" id="PTHR30160">
    <property type="entry name" value="TETRAACYLDISACCHARIDE 4'-KINASE-RELATED"/>
    <property type="match status" value="1"/>
</dbReference>
<dbReference type="InterPro" id="IPR002201">
    <property type="entry name" value="Glyco_trans_9"/>
</dbReference>
<dbReference type="PANTHER" id="PTHR30160:SF1">
    <property type="entry name" value="LIPOPOLYSACCHARIDE 1,2-N-ACETYLGLUCOSAMINETRANSFERASE-RELATED"/>
    <property type="match status" value="1"/>
</dbReference>
<dbReference type="STRING" id="1798495.A3C19_01685"/>
<comment type="caution">
    <text evidence="3">The sequence shown here is derived from an EMBL/GenBank/DDBJ whole genome shotgun (WGS) entry which is preliminary data.</text>
</comment>
<keyword evidence="1" id="KW-0328">Glycosyltransferase</keyword>
<evidence type="ECO:0000313" key="3">
    <source>
        <dbReference type="EMBL" id="OGG61446.1"/>
    </source>
</evidence>
<dbReference type="Proteomes" id="UP000178532">
    <property type="component" value="Unassembled WGS sequence"/>
</dbReference>
<dbReference type="Pfam" id="PF01075">
    <property type="entry name" value="Glyco_transf_9"/>
    <property type="match status" value="1"/>
</dbReference>
<evidence type="ECO:0000256" key="2">
    <source>
        <dbReference type="ARBA" id="ARBA00022679"/>
    </source>
</evidence>
<organism evidence="3 4">
    <name type="scientific">Candidatus Kaiserbacteria bacterium RIFCSPHIGHO2_02_FULL_54_22</name>
    <dbReference type="NCBI Taxonomy" id="1798495"/>
    <lineage>
        <taxon>Bacteria</taxon>
        <taxon>Candidatus Kaiseribacteriota</taxon>
    </lineage>
</organism>
<proteinExistence type="predicted"/>
<dbReference type="CDD" id="cd03789">
    <property type="entry name" value="GT9_LPS_heptosyltransferase"/>
    <property type="match status" value="1"/>
</dbReference>
<dbReference type="EMBL" id="MFLI01000020">
    <property type="protein sequence ID" value="OGG61446.1"/>
    <property type="molecule type" value="Genomic_DNA"/>
</dbReference>